<dbReference type="AlphaFoldDB" id="A0A485BC61"/>
<evidence type="ECO:0000313" key="2">
    <source>
        <dbReference type="Proteomes" id="UP000345637"/>
    </source>
</evidence>
<organism evidence="1 2">
    <name type="scientific">Raoultella planticola</name>
    <name type="common">Klebsiella planticola</name>
    <dbReference type="NCBI Taxonomy" id="575"/>
    <lineage>
        <taxon>Bacteria</taxon>
        <taxon>Pseudomonadati</taxon>
        <taxon>Pseudomonadota</taxon>
        <taxon>Gammaproteobacteria</taxon>
        <taxon>Enterobacterales</taxon>
        <taxon>Enterobacteriaceae</taxon>
        <taxon>Klebsiella/Raoultella group</taxon>
        <taxon>Raoultella</taxon>
    </lineage>
</organism>
<proteinExistence type="predicted"/>
<protein>
    <submittedName>
        <fullName evidence="1">Uncharacterized protein</fullName>
    </submittedName>
</protein>
<accession>A0A485BC61</accession>
<dbReference type="Proteomes" id="UP000345637">
    <property type="component" value="Unassembled WGS sequence"/>
</dbReference>
<evidence type="ECO:0000313" key="1">
    <source>
        <dbReference type="EMBL" id="VFS66399.1"/>
    </source>
</evidence>
<reference evidence="1 2" key="1">
    <citation type="submission" date="2019-03" db="EMBL/GenBank/DDBJ databases">
        <authorList>
            <consortium name="Pathogen Informatics"/>
        </authorList>
    </citation>
    <scope>NUCLEOTIDE SEQUENCE [LARGE SCALE GENOMIC DNA]</scope>
    <source>
        <strain evidence="1 2">NCTC12998</strain>
    </source>
</reference>
<gene>
    <name evidence="1" type="ORF">NCTC12998_03035</name>
</gene>
<dbReference type="EMBL" id="CAADJE010000023">
    <property type="protein sequence ID" value="VFS66399.1"/>
    <property type="molecule type" value="Genomic_DNA"/>
</dbReference>
<name>A0A485BC61_RAOPL</name>
<sequence>MRLQTSGQIAIQLDNGKCVQAFTDRLGQRRQARTDLDNCLPFSGG</sequence>